<proteinExistence type="predicted"/>
<feature type="compositionally biased region" description="Pro residues" evidence="1">
    <location>
        <begin position="1"/>
        <end position="15"/>
    </location>
</feature>
<evidence type="ECO:0000256" key="1">
    <source>
        <dbReference type="SAM" id="MobiDB-lite"/>
    </source>
</evidence>
<dbReference type="InterPro" id="IPR036770">
    <property type="entry name" value="Ankyrin_rpt-contain_sf"/>
</dbReference>
<dbReference type="EMBL" id="BAABME010006373">
    <property type="protein sequence ID" value="GAA0168180.1"/>
    <property type="molecule type" value="Genomic_DNA"/>
</dbReference>
<reference evidence="2 3" key="1">
    <citation type="submission" date="2024-01" db="EMBL/GenBank/DDBJ databases">
        <title>The complete chloroplast genome sequence of Lithospermum erythrorhizon: insights into the phylogenetic relationship among Boraginaceae species and the maternal lineages of purple gromwells.</title>
        <authorList>
            <person name="Okada T."/>
            <person name="Watanabe K."/>
        </authorList>
    </citation>
    <scope>NUCLEOTIDE SEQUENCE [LARGE SCALE GENOMIC DNA]</scope>
</reference>
<dbReference type="AlphaFoldDB" id="A0AAV3QX89"/>
<dbReference type="Pfam" id="PF12796">
    <property type="entry name" value="Ank_2"/>
    <property type="match status" value="1"/>
</dbReference>
<dbReference type="PANTHER" id="PTHR24121">
    <property type="entry name" value="NO MECHANORECEPTOR POTENTIAL C, ISOFORM D-RELATED"/>
    <property type="match status" value="1"/>
</dbReference>
<comment type="caution">
    <text evidence="2">The sequence shown here is derived from an EMBL/GenBank/DDBJ whole genome shotgun (WGS) entry which is preliminary data.</text>
</comment>
<dbReference type="Gene3D" id="1.25.40.20">
    <property type="entry name" value="Ankyrin repeat-containing domain"/>
    <property type="match status" value="1"/>
</dbReference>
<feature type="region of interest" description="Disordered" evidence="1">
    <location>
        <begin position="1"/>
        <end position="20"/>
    </location>
</feature>
<dbReference type="InterPro" id="IPR002110">
    <property type="entry name" value="Ankyrin_rpt"/>
</dbReference>
<gene>
    <name evidence="2" type="ORF">LIER_22952</name>
</gene>
<dbReference type="Proteomes" id="UP001454036">
    <property type="component" value="Unassembled WGS sequence"/>
</dbReference>
<evidence type="ECO:0000313" key="3">
    <source>
        <dbReference type="Proteomes" id="UP001454036"/>
    </source>
</evidence>
<accession>A0AAV3QX89</accession>
<evidence type="ECO:0000313" key="2">
    <source>
        <dbReference type="EMBL" id="GAA0168180.1"/>
    </source>
</evidence>
<sequence>MEENWLPPPPPPPPATVEVTKSDLSAKLHSRILSGTKSWNFGIGRPLSDNNSSDSWSSQARVSGQHSMEEVLVPASQLEDKLTSSGKELLPQCPDSSIDPDCFHRDLSWHVPLYLAALKGDWKSAAAIFAEDRRAMGAVITETYETALHIASGAKRTEFVQKIVKEMNVSQLRMRNFVGNTALCFAAASGIVEIAKEMVDKDRELLFIPGGQGASPLYTATLLGHEEMVWYLYDNTKQYLGFGECAGLLVAAITSDLYDFAVELLRQHPEIGTPNNNTSKHQNGKNETVFHVLARKPQAYYSGHQFSSFKRLIYHSLFVDVQENLLTQTEYSDKSNHIIKGSNYLFL</sequence>
<name>A0AAV3QX89_LITER</name>
<keyword evidence="3" id="KW-1185">Reference proteome</keyword>
<dbReference type="PANTHER" id="PTHR24121:SF20">
    <property type="entry name" value="TONSOKU-LIKE PROTEIN"/>
    <property type="match status" value="1"/>
</dbReference>
<protein>
    <submittedName>
        <fullName evidence="2">Uncharacterized protein</fullName>
    </submittedName>
</protein>
<organism evidence="2 3">
    <name type="scientific">Lithospermum erythrorhizon</name>
    <name type="common">Purple gromwell</name>
    <name type="synonym">Lithospermum officinale var. erythrorhizon</name>
    <dbReference type="NCBI Taxonomy" id="34254"/>
    <lineage>
        <taxon>Eukaryota</taxon>
        <taxon>Viridiplantae</taxon>
        <taxon>Streptophyta</taxon>
        <taxon>Embryophyta</taxon>
        <taxon>Tracheophyta</taxon>
        <taxon>Spermatophyta</taxon>
        <taxon>Magnoliopsida</taxon>
        <taxon>eudicotyledons</taxon>
        <taxon>Gunneridae</taxon>
        <taxon>Pentapetalae</taxon>
        <taxon>asterids</taxon>
        <taxon>lamiids</taxon>
        <taxon>Boraginales</taxon>
        <taxon>Boraginaceae</taxon>
        <taxon>Boraginoideae</taxon>
        <taxon>Lithospermeae</taxon>
        <taxon>Lithospermum</taxon>
    </lineage>
</organism>
<dbReference type="SUPFAM" id="SSF48403">
    <property type="entry name" value="Ankyrin repeat"/>
    <property type="match status" value="1"/>
</dbReference>